<dbReference type="InterPro" id="IPR003330">
    <property type="entry name" value="MSG"/>
</dbReference>
<keyword evidence="1" id="KW-0175">Coiled coil</keyword>
<feature type="non-terminal residue" evidence="2">
    <location>
        <position position="594"/>
    </location>
</feature>
<evidence type="ECO:0000313" key="2">
    <source>
        <dbReference type="EMBL" id="KTW32877.1"/>
    </source>
</evidence>
<dbReference type="RefSeq" id="XP_019613353.1">
    <property type="nucleotide sequence ID" value="XM_019757826.1"/>
</dbReference>
<dbReference type="GeneID" id="30671590"/>
<evidence type="ECO:0000313" key="3">
    <source>
        <dbReference type="Proteomes" id="UP000011958"/>
    </source>
</evidence>
<gene>
    <name evidence="2" type="ORF">PNEG_04308</name>
</gene>
<organism evidence="2 3">
    <name type="scientific">Pneumocystis murina (strain B123)</name>
    <name type="common">Mouse pneumocystis pneumonia agent</name>
    <name type="synonym">Pneumocystis carinii f. sp. muris</name>
    <dbReference type="NCBI Taxonomy" id="1069680"/>
    <lineage>
        <taxon>Eukaryota</taxon>
        <taxon>Fungi</taxon>
        <taxon>Dikarya</taxon>
        <taxon>Ascomycota</taxon>
        <taxon>Taphrinomycotina</taxon>
        <taxon>Pneumocystomycetes</taxon>
        <taxon>Pneumocystaceae</taxon>
        <taxon>Pneumocystis</taxon>
    </lineage>
</organism>
<accession>A0A0W4ZWY4</accession>
<dbReference type="Pfam" id="PF02349">
    <property type="entry name" value="MSG"/>
    <property type="match status" value="4"/>
</dbReference>
<keyword evidence="3" id="KW-1185">Reference proteome</keyword>
<dbReference type="EMBL" id="AFWA02000010">
    <property type="protein sequence ID" value="KTW32877.1"/>
    <property type="molecule type" value="Genomic_DNA"/>
</dbReference>
<dbReference type="Proteomes" id="UP000011958">
    <property type="component" value="Unassembled WGS sequence"/>
</dbReference>
<evidence type="ECO:0000256" key="1">
    <source>
        <dbReference type="SAM" id="Coils"/>
    </source>
</evidence>
<reference evidence="3" key="1">
    <citation type="journal article" date="2016" name="Nat. Commun.">
        <title>Genome analysis of three Pneumocystis species reveals adaptation mechanisms to life exclusively in mammalian hosts.</title>
        <authorList>
            <person name="Ma L."/>
            <person name="Chen Z."/>
            <person name="Huang D.W."/>
            <person name="Kutty G."/>
            <person name="Ishihara M."/>
            <person name="Wang H."/>
            <person name="Abouelleil A."/>
            <person name="Bishop L."/>
            <person name="Davey E."/>
            <person name="Deng R."/>
            <person name="Deng X."/>
            <person name="Fan L."/>
            <person name="Fantoni G."/>
            <person name="Fitzgerald M."/>
            <person name="Gogineni E."/>
            <person name="Goldberg J.M."/>
            <person name="Handley G."/>
            <person name="Hu X."/>
            <person name="Huber C."/>
            <person name="Jiao X."/>
            <person name="Jones K."/>
            <person name="Levin J.Z."/>
            <person name="Liu Y."/>
            <person name="Macdonald P."/>
            <person name="Melnikov A."/>
            <person name="Raley C."/>
            <person name="Sassi M."/>
            <person name="Sherman B.T."/>
            <person name="Song X."/>
            <person name="Sykes S."/>
            <person name="Tran B."/>
            <person name="Walsh L."/>
            <person name="Xia Y."/>
            <person name="Yang J."/>
            <person name="Young S."/>
            <person name="Zeng Q."/>
            <person name="Zheng X."/>
            <person name="Stephens R."/>
            <person name="Nusbaum C."/>
            <person name="Birren B.W."/>
            <person name="Azadi P."/>
            <person name="Lempicki R.A."/>
            <person name="Cuomo C.A."/>
            <person name="Kovacs J.A."/>
        </authorList>
    </citation>
    <scope>NUCLEOTIDE SEQUENCE [LARGE SCALE GENOMIC DNA]</scope>
    <source>
        <strain evidence="3">B123</strain>
    </source>
</reference>
<dbReference type="AlphaFoldDB" id="A0A0W4ZWY4"/>
<feature type="coiled-coil region" evidence="1">
    <location>
        <begin position="79"/>
        <end position="106"/>
    </location>
</feature>
<dbReference type="VEuPathDB" id="FungiDB:PNEG_04308"/>
<comment type="caution">
    <text evidence="2">The sequence shown here is derived from an EMBL/GenBank/DDBJ whole genome shotgun (WGS) entry which is preliminary data.</text>
</comment>
<proteinExistence type="predicted"/>
<sequence length="594" mass="68793">MAQPVKRQAAGQAAGNDEIKEEQVLGLIVKSDYSDDNKCKANLKQYCEELKKIDGKLESVDVKVKGLCENIDKKCGDLKDKVKTELDAFKTELEKELNNLTDEKCRKYEEKCLLLEEADPSNLEEKCVKLRDRCYGRRRQGVTKEILFRALEGKVNDTDECKKRMKEICQGLSEYSDELIFSCFNSDKTCNGLKGSHQDSCKSLETELKDNELMEKCQEYLEKCYFYGSSCKDTKCDKVKNKCKGKGIEYEGPKLDFSPVKEKPRFPEKIEVENLYKKEEAKGIIVGKPKYKTLRDLALLLIKERNGKDEGEKCKKALEDCESFKHLDYGLEELCGDKDKEDRCKELVEVEDRCTNFKLELYLKGLSTEFEKDKESDYFSWGQVSKLVSREDCIKFESECFHLEGVCTNKIGKACENVRVACYKKGQDRVLNRYFQEGLKGLIGDLELVTENLEKCQKSVVGNYTKLKEDRRYFTKCHLPTKLCYELLDDVILQSEELEVVLNLRRDFPRKEDCVELKKKCKDLESDSYLNHEKCDTLNRRCEYLKVTEELRKRLLKRGDDALRTQGNCTAVLKKECEELSRRGKEDFSVSCAL</sequence>
<dbReference type="OrthoDB" id="5477726at2759"/>
<dbReference type="STRING" id="1069680.A0A0W4ZWY4"/>
<protein>
    <recommendedName>
        <fullName evidence="4">Major surface glycoprotein 2 C-terminal domain-containing protein</fullName>
    </recommendedName>
</protein>
<evidence type="ECO:0008006" key="4">
    <source>
        <dbReference type="Google" id="ProtNLM"/>
    </source>
</evidence>
<name>A0A0W4ZWY4_PNEMU</name>